<evidence type="ECO:0000256" key="2">
    <source>
        <dbReference type="ARBA" id="ARBA00022679"/>
    </source>
</evidence>
<keyword evidence="6 7" id="KW-0012">Acyltransferase</keyword>
<dbReference type="PROSITE" id="PS50216">
    <property type="entry name" value="DHHC"/>
    <property type="match status" value="1"/>
</dbReference>
<dbReference type="Proteomes" id="UP000887575">
    <property type="component" value="Unassembled WGS sequence"/>
</dbReference>
<keyword evidence="3 7" id="KW-0812">Transmembrane</keyword>
<dbReference type="InterPro" id="IPR001594">
    <property type="entry name" value="Palmitoyltrfase_DHHC"/>
</dbReference>
<feature type="transmembrane region" description="Helical" evidence="7">
    <location>
        <begin position="87"/>
        <end position="109"/>
    </location>
</feature>
<dbReference type="GO" id="GO:0006612">
    <property type="term" value="P:protein targeting to membrane"/>
    <property type="evidence" value="ECO:0007669"/>
    <property type="project" value="TreeGrafter"/>
</dbReference>
<comment type="similarity">
    <text evidence="7">Belongs to the DHHC palmitoyltransferase family.</text>
</comment>
<dbReference type="WBParaSite" id="MBELARI_LOCUS20595">
    <property type="protein sequence ID" value="MBELARI_LOCUS20595"/>
    <property type="gene ID" value="MBELARI_LOCUS20595"/>
</dbReference>
<sequence>MCQRRVVRSFLAVFRLVRRPFLYVGRIFDEKEETEEIFEPRKAASMGLICRGRRPSTAQMFGWALLLIELLLETISTLPLFTPYLTIVFIVGLSLILIQVFFLTIFDPIPEALEEKRKLGIKPLPFDPLRHRHVIENQYCNVCEIPVKNFTKHCRRCNMCVEEFDHHCVWLNNCVGRHNYKRFLILVTSLAFFSISGCLVAFVLVISFFSHASLIEMGPNNETLRLERWFFTDLDQRLWLTSTVVCLFVNIVCAILTIHLLVFHFKIIRQGISTYIFISLRRKPTREAGTATGSEEPQPEQPAAQPHLGTNTTPVKVIKPTSGSPLRVRAVADSSPQGALSWAQQDMYSFLKDICQILGHKSLTKLNPAFLD</sequence>
<keyword evidence="4 7" id="KW-1133">Transmembrane helix</keyword>
<comment type="domain">
    <text evidence="7">The DHHC domain is required for palmitoyltransferase activity.</text>
</comment>
<evidence type="ECO:0000256" key="5">
    <source>
        <dbReference type="ARBA" id="ARBA00023136"/>
    </source>
</evidence>
<evidence type="ECO:0000256" key="6">
    <source>
        <dbReference type="ARBA" id="ARBA00023315"/>
    </source>
</evidence>
<reference evidence="11" key="1">
    <citation type="submission" date="2024-02" db="UniProtKB">
        <authorList>
            <consortium name="WormBaseParasite"/>
        </authorList>
    </citation>
    <scope>IDENTIFICATION</scope>
</reference>
<dbReference type="EC" id="2.3.1.225" evidence="7"/>
<evidence type="ECO:0000256" key="4">
    <source>
        <dbReference type="ARBA" id="ARBA00022989"/>
    </source>
</evidence>
<comment type="subcellular location">
    <subcellularLocation>
        <location evidence="1">Membrane</location>
        <topology evidence="1">Multi-pass membrane protein</topology>
    </subcellularLocation>
</comment>
<protein>
    <recommendedName>
        <fullName evidence="7">Palmitoyltransferase</fullName>
        <ecNumber evidence="7">2.3.1.225</ecNumber>
    </recommendedName>
</protein>
<evidence type="ECO:0000256" key="3">
    <source>
        <dbReference type="ARBA" id="ARBA00022692"/>
    </source>
</evidence>
<dbReference type="AlphaFoldDB" id="A0AAF3F2B3"/>
<feature type="transmembrane region" description="Helical" evidence="7">
    <location>
        <begin position="61"/>
        <end position="81"/>
    </location>
</feature>
<evidence type="ECO:0000256" key="8">
    <source>
        <dbReference type="SAM" id="MobiDB-lite"/>
    </source>
</evidence>
<evidence type="ECO:0000313" key="10">
    <source>
        <dbReference type="Proteomes" id="UP000887575"/>
    </source>
</evidence>
<feature type="domain" description="Palmitoyltransferase DHHC" evidence="9">
    <location>
        <begin position="135"/>
        <end position="278"/>
    </location>
</feature>
<feature type="transmembrane region" description="Helical" evidence="7">
    <location>
        <begin position="238"/>
        <end position="263"/>
    </location>
</feature>
<dbReference type="PANTHER" id="PTHR22883:SF203">
    <property type="entry name" value="PALMITOYLTRANSFERASE"/>
    <property type="match status" value="1"/>
</dbReference>
<organism evidence="10 11">
    <name type="scientific">Mesorhabditis belari</name>
    <dbReference type="NCBI Taxonomy" id="2138241"/>
    <lineage>
        <taxon>Eukaryota</taxon>
        <taxon>Metazoa</taxon>
        <taxon>Ecdysozoa</taxon>
        <taxon>Nematoda</taxon>
        <taxon>Chromadorea</taxon>
        <taxon>Rhabditida</taxon>
        <taxon>Rhabditina</taxon>
        <taxon>Rhabditomorpha</taxon>
        <taxon>Rhabditoidea</taxon>
        <taxon>Rhabditidae</taxon>
        <taxon>Mesorhabditinae</taxon>
        <taxon>Mesorhabditis</taxon>
    </lineage>
</organism>
<evidence type="ECO:0000256" key="1">
    <source>
        <dbReference type="ARBA" id="ARBA00004141"/>
    </source>
</evidence>
<dbReference type="InterPro" id="IPR039859">
    <property type="entry name" value="PFA4/ZDH16/20/ERF2-like"/>
</dbReference>
<dbReference type="GO" id="GO:0005794">
    <property type="term" value="C:Golgi apparatus"/>
    <property type="evidence" value="ECO:0007669"/>
    <property type="project" value="TreeGrafter"/>
</dbReference>
<evidence type="ECO:0000256" key="7">
    <source>
        <dbReference type="RuleBase" id="RU079119"/>
    </source>
</evidence>
<proteinExistence type="inferred from homology"/>
<evidence type="ECO:0000259" key="9">
    <source>
        <dbReference type="Pfam" id="PF01529"/>
    </source>
</evidence>
<dbReference type="Pfam" id="PF01529">
    <property type="entry name" value="DHHC"/>
    <property type="match status" value="1"/>
</dbReference>
<name>A0AAF3F2B3_9BILA</name>
<dbReference type="GO" id="GO:0016020">
    <property type="term" value="C:membrane"/>
    <property type="evidence" value="ECO:0007669"/>
    <property type="project" value="UniProtKB-SubCell"/>
</dbReference>
<feature type="region of interest" description="Disordered" evidence="8">
    <location>
        <begin position="288"/>
        <end position="316"/>
    </location>
</feature>
<feature type="transmembrane region" description="Helical" evidence="7">
    <location>
        <begin position="183"/>
        <end position="209"/>
    </location>
</feature>
<keyword evidence="2 7" id="KW-0808">Transferase</keyword>
<evidence type="ECO:0000313" key="11">
    <source>
        <dbReference type="WBParaSite" id="MBELARI_LOCUS20595"/>
    </source>
</evidence>
<comment type="catalytic activity">
    <reaction evidence="7">
        <text>L-cysteinyl-[protein] + hexadecanoyl-CoA = S-hexadecanoyl-L-cysteinyl-[protein] + CoA</text>
        <dbReference type="Rhea" id="RHEA:36683"/>
        <dbReference type="Rhea" id="RHEA-COMP:10131"/>
        <dbReference type="Rhea" id="RHEA-COMP:11032"/>
        <dbReference type="ChEBI" id="CHEBI:29950"/>
        <dbReference type="ChEBI" id="CHEBI:57287"/>
        <dbReference type="ChEBI" id="CHEBI:57379"/>
        <dbReference type="ChEBI" id="CHEBI:74151"/>
        <dbReference type="EC" id="2.3.1.225"/>
    </reaction>
</comment>
<dbReference type="PANTHER" id="PTHR22883">
    <property type="entry name" value="ZINC FINGER DHHC DOMAIN CONTAINING PROTEIN"/>
    <property type="match status" value="1"/>
</dbReference>
<dbReference type="GO" id="GO:0019706">
    <property type="term" value="F:protein-cysteine S-palmitoyltransferase activity"/>
    <property type="evidence" value="ECO:0007669"/>
    <property type="project" value="UniProtKB-EC"/>
</dbReference>
<keyword evidence="10" id="KW-1185">Reference proteome</keyword>
<keyword evidence="5 7" id="KW-0472">Membrane</keyword>
<accession>A0AAF3F2B3</accession>
<dbReference type="GO" id="GO:0005783">
    <property type="term" value="C:endoplasmic reticulum"/>
    <property type="evidence" value="ECO:0007669"/>
    <property type="project" value="TreeGrafter"/>
</dbReference>